<proteinExistence type="predicted"/>
<organism evidence="2 3">
    <name type="scientific">Methylovulum psychrotolerans</name>
    <dbReference type="NCBI Taxonomy" id="1704499"/>
    <lineage>
        <taxon>Bacteria</taxon>
        <taxon>Pseudomonadati</taxon>
        <taxon>Pseudomonadota</taxon>
        <taxon>Gammaproteobacteria</taxon>
        <taxon>Methylococcales</taxon>
        <taxon>Methylococcaceae</taxon>
        <taxon>Methylovulum</taxon>
    </lineage>
</organism>
<dbReference type="Gene3D" id="3.40.50.300">
    <property type="entry name" value="P-loop containing nucleotide triphosphate hydrolases"/>
    <property type="match status" value="1"/>
</dbReference>
<evidence type="ECO:0000313" key="2">
    <source>
        <dbReference type="EMBL" id="ASF47991.1"/>
    </source>
</evidence>
<evidence type="ECO:0000259" key="1">
    <source>
        <dbReference type="PROSITE" id="PS50104"/>
    </source>
</evidence>
<protein>
    <recommendedName>
        <fullName evidence="1">TIR domain-containing protein</fullName>
    </recommendedName>
</protein>
<gene>
    <name evidence="2" type="ORF">CEK71_19035</name>
</gene>
<dbReference type="KEGG" id="mpsy:CEK71_19035"/>
<sequence length="576" mass="64682">MESSTDNAPVFLSYERSDYACCIKLKQALETAKITCWLDTEAIAPGGKWLEELPKALAQARAMIILWGAASANSPYMEREFHAAEKLQLRIIPVIAEGQELPFHLTDRNAIFLEQGWDSGITQLIAGLTATPNQRQSELAWLHSLQQDLYKLYTPLAGDSRQRQKKFVTIPRNAINQGLFEHLAQRVAKDLPEQQQTYADIQAAFRQVPRAVLLGEPGAGKTTALHKLASDSLTLALNDPTAPIPLWVALGEWREARQPFAAYLTQKLGALAAYLPALLQTQRGILLLDGLNETPTDLRSDKAMQIKDWLQQEPQQRIACYVSCRDLDYAALDLGLDILRIRPLDPLRIRAFIHAWFNACPAANPDTAEQLFWELAGGEPVRQTWLTWERAGASEQQFWGNDDIPRADPNVYSQTSVRQDELWRQAVHNPRSLLKLAANPFMLSMLIVVYSGQEALPENRSALFADFVDILLTREQLADQRTRLLSGLKGLAWAMQQQNPAADWAVQTTLPRSLALTHVDGQTLTQAARANLLDTGDDIRFSHQLLQEYFTALTMADKLANQQLPIHSLWPAGQFW</sequence>
<dbReference type="GO" id="GO:0007165">
    <property type="term" value="P:signal transduction"/>
    <property type="evidence" value="ECO:0007669"/>
    <property type="project" value="InterPro"/>
</dbReference>
<dbReference type="EMBL" id="CP022129">
    <property type="protein sequence ID" value="ASF47991.1"/>
    <property type="molecule type" value="Genomic_DNA"/>
</dbReference>
<dbReference type="Proteomes" id="UP000197019">
    <property type="component" value="Chromosome"/>
</dbReference>
<dbReference type="Pfam" id="PF13676">
    <property type="entry name" value="TIR_2"/>
    <property type="match status" value="1"/>
</dbReference>
<dbReference type="InterPro" id="IPR027417">
    <property type="entry name" value="P-loop_NTPase"/>
</dbReference>
<name>A0A1Z4C3A0_9GAMM</name>
<dbReference type="Pfam" id="PF05729">
    <property type="entry name" value="NACHT"/>
    <property type="match status" value="1"/>
</dbReference>
<reference evidence="2 3" key="1">
    <citation type="submission" date="2017-06" db="EMBL/GenBank/DDBJ databases">
        <title>Genome Sequencing of the methanotroph Methylovulum psychrotolerants str. HV10-M2 isolated from a high-altitude environment.</title>
        <authorList>
            <person name="Mateos-Rivera A."/>
        </authorList>
    </citation>
    <scope>NUCLEOTIDE SEQUENCE [LARGE SCALE GENOMIC DNA]</scope>
    <source>
        <strain evidence="2 3">HV10_M2</strain>
    </source>
</reference>
<feature type="domain" description="TIR" evidence="1">
    <location>
        <begin position="6"/>
        <end position="124"/>
    </location>
</feature>
<dbReference type="OrthoDB" id="7594468at2"/>
<dbReference type="SUPFAM" id="SSF52540">
    <property type="entry name" value="P-loop containing nucleoside triphosphate hydrolases"/>
    <property type="match status" value="1"/>
</dbReference>
<dbReference type="RefSeq" id="WP_088620861.1">
    <property type="nucleotide sequence ID" value="NZ_CP022129.1"/>
</dbReference>
<dbReference type="PROSITE" id="PS50104">
    <property type="entry name" value="TIR"/>
    <property type="match status" value="1"/>
</dbReference>
<accession>A0A1Z4C3A0</accession>
<dbReference type="InterPro" id="IPR035897">
    <property type="entry name" value="Toll_tir_struct_dom_sf"/>
</dbReference>
<evidence type="ECO:0000313" key="3">
    <source>
        <dbReference type="Proteomes" id="UP000197019"/>
    </source>
</evidence>
<dbReference type="SUPFAM" id="SSF52200">
    <property type="entry name" value="Toll/Interleukin receptor TIR domain"/>
    <property type="match status" value="1"/>
</dbReference>
<dbReference type="InterPro" id="IPR000157">
    <property type="entry name" value="TIR_dom"/>
</dbReference>
<keyword evidence="3" id="KW-1185">Reference proteome</keyword>
<dbReference type="AlphaFoldDB" id="A0A1Z4C3A0"/>
<dbReference type="Gene3D" id="3.40.50.10140">
    <property type="entry name" value="Toll/interleukin-1 receptor homology (TIR) domain"/>
    <property type="match status" value="1"/>
</dbReference>
<dbReference type="InterPro" id="IPR007111">
    <property type="entry name" value="NACHT_NTPase"/>
</dbReference>